<comment type="caution">
    <text evidence="1">The sequence shown here is derived from an EMBL/GenBank/DDBJ whole genome shotgun (WGS) entry which is preliminary data.</text>
</comment>
<accession>A0ABD1YL62</accession>
<organism evidence="1 2">
    <name type="scientific">Riccia fluitans</name>
    <dbReference type="NCBI Taxonomy" id="41844"/>
    <lineage>
        <taxon>Eukaryota</taxon>
        <taxon>Viridiplantae</taxon>
        <taxon>Streptophyta</taxon>
        <taxon>Embryophyta</taxon>
        <taxon>Marchantiophyta</taxon>
        <taxon>Marchantiopsida</taxon>
        <taxon>Marchantiidae</taxon>
        <taxon>Marchantiales</taxon>
        <taxon>Ricciaceae</taxon>
        <taxon>Riccia</taxon>
    </lineage>
</organism>
<sequence length="157" mass="18087">MPKTGGNETFNTTLAKYRKAIEAIFDYFSDKEKAWWRRFFDCQQTVVLLRMEEGQEVVAFQWVSTRVQPEGPENACEETCEDEEIGEELLQLAVEASRPMYTSPKKAKAIVKTLGNFKDLEVNTFLDVVAHKDAEKRPFWLARVDAILELQNCTPEC</sequence>
<reference evidence="1 2" key="1">
    <citation type="submission" date="2024-09" db="EMBL/GenBank/DDBJ databases">
        <title>Chromosome-scale assembly of Riccia fluitans.</title>
        <authorList>
            <person name="Paukszto L."/>
            <person name="Sawicki J."/>
            <person name="Karawczyk K."/>
            <person name="Piernik-Szablinska J."/>
            <person name="Szczecinska M."/>
            <person name="Mazdziarz M."/>
        </authorList>
    </citation>
    <scope>NUCLEOTIDE SEQUENCE [LARGE SCALE GENOMIC DNA]</scope>
    <source>
        <strain evidence="1">Rf_01</strain>
        <tissue evidence="1">Aerial parts of the thallus</tissue>
    </source>
</reference>
<proteinExistence type="predicted"/>
<dbReference type="Proteomes" id="UP001605036">
    <property type="component" value="Unassembled WGS sequence"/>
</dbReference>
<gene>
    <name evidence="1" type="ORF">R1flu_016029</name>
</gene>
<evidence type="ECO:0000313" key="2">
    <source>
        <dbReference type="Proteomes" id="UP001605036"/>
    </source>
</evidence>
<name>A0ABD1YL62_9MARC</name>
<dbReference type="AlphaFoldDB" id="A0ABD1YL62"/>
<keyword evidence="2" id="KW-1185">Reference proteome</keyword>
<protein>
    <submittedName>
        <fullName evidence="1">Uncharacterized protein</fullName>
    </submittedName>
</protein>
<evidence type="ECO:0000313" key="1">
    <source>
        <dbReference type="EMBL" id="KAL2631343.1"/>
    </source>
</evidence>
<dbReference type="EMBL" id="JBHFFA010000004">
    <property type="protein sequence ID" value="KAL2631343.1"/>
    <property type="molecule type" value="Genomic_DNA"/>
</dbReference>